<dbReference type="InterPro" id="IPR002213">
    <property type="entry name" value="UDP_glucos_trans"/>
</dbReference>
<dbReference type="CDD" id="cd03784">
    <property type="entry name" value="GT1_Gtf-like"/>
    <property type="match status" value="1"/>
</dbReference>
<gene>
    <name evidence="3" type="ORF">E7V67_015620</name>
</gene>
<sequence>MQTWGSHGDVRPFLALAEGLHAAGHDVTLVVTTIDTDAYARMASRPGLRIEAAGAALLGPAEAQGIMEAIYQVRDPMRQAATLMRLVFAPVEDDMFAAAQRLCAQSDLVIGHFIVHPLQVAAQHAGVPYASVFLAHGSLPSAHAHPLGTFGPTVNRALWWLTRRMLNGAFNHYPDRLRRQLGMPPVRDIIDDAWVSPRLTLVAVSPQICVRQPDWPASVHVCGFLDMPNMAVEGALPPHLDDFLAAGDAPVYMTLGSWTPEQPAAQRATLALFTEAARLAGCRAIVQSPSWHDCGVVSDDRVLYVSAAPHHAIFPRCAAVVHHGGAGTTQAATLAGKPSVVIAHISEQEHWGSELRRLGIAGKVLRRRDVTAARLAARIREVLRQPDMAARAAAIGAAMRQENGVQVAVGLIEREFGRDARDPRVAADLPAAMKTGVSPRAGTDPKLSDGG</sequence>
<dbReference type="InterPro" id="IPR050426">
    <property type="entry name" value="Glycosyltransferase_28"/>
</dbReference>
<dbReference type="PANTHER" id="PTHR48050">
    <property type="entry name" value="STEROL 3-BETA-GLUCOSYLTRANSFERASE"/>
    <property type="match status" value="1"/>
</dbReference>
<evidence type="ECO:0000256" key="1">
    <source>
        <dbReference type="SAM" id="MobiDB-lite"/>
    </source>
</evidence>
<feature type="domain" description="Erythromycin biosynthesis protein CIII-like C-terminal" evidence="2">
    <location>
        <begin position="301"/>
        <end position="399"/>
    </location>
</feature>
<dbReference type="PANTHER" id="PTHR48050:SF13">
    <property type="entry name" value="STEROL 3-BETA-GLUCOSYLTRANSFERASE UGT80A2"/>
    <property type="match status" value="1"/>
</dbReference>
<evidence type="ECO:0000259" key="2">
    <source>
        <dbReference type="Pfam" id="PF06722"/>
    </source>
</evidence>
<accession>A0ABZ1UEB0</accession>
<name>A0ABZ1UEB0_9BURK</name>
<protein>
    <submittedName>
        <fullName evidence="3">Glycosyltransferase</fullName>
    </submittedName>
</protein>
<reference evidence="3 4" key="1">
    <citation type="journal article" date="2019" name="Int. J. Syst. Evol. Microbiol.">
        <title>The Draft Whole-Genome Sequence of the Antibiotic Producer Empedobacter haloabium ATCC 31962 Provides Indications for Its Taxonomic Reclassification.</title>
        <authorList>
            <person name="Miess H."/>
            <person name="Arlt P."/>
            <person name="Apel A.K."/>
            <person name="Weber T."/>
            <person name="Nieselt K."/>
            <person name="Hanssen F."/>
            <person name="Czemmel S."/>
            <person name="Nahnsen S."/>
            <person name="Gross H."/>
        </authorList>
    </citation>
    <scope>NUCLEOTIDE SEQUENCE [LARGE SCALE GENOMIC DNA]</scope>
    <source>
        <strain evidence="3 4">ATCC 31962</strain>
    </source>
</reference>
<dbReference type="Proteomes" id="UP000321323">
    <property type="component" value="Chromosome"/>
</dbReference>
<evidence type="ECO:0000313" key="4">
    <source>
        <dbReference type="Proteomes" id="UP000321323"/>
    </source>
</evidence>
<proteinExistence type="predicted"/>
<evidence type="ECO:0000313" key="3">
    <source>
        <dbReference type="EMBL" id="WUR11147.1"/>
    </source>
</evidence>
<keyword evidence="4" id="KW-1185">Reference proteome</keyword>
<dbReference type="SUPFAM" id="SSF53756">
    <property type="entry name" value="UDP-Glycosyltransferase/glycogen phosphorylase"/>
    <property type="match status" value="1"/>
</dbReference>
<dbReference type="Gene3D" id="3.40.50.2000">
    <property type="entry name" value="Glycogen Phosphorylase B"/>
    <property type="match status" value="2"/>
</dbReference>
<organism evidence="3 4">
    <name type="scientific">[Empedobacter] haloabium</name>
    <dbReference type="NCBI Taxonomy" id="592317"/>
    <lineage>
        <taxon>Bacteria</taxon>
        <taxon>Pseudomonadati</taxon>
        <taxon>Pseudomonadota</taxon>
        <taxon>Betaproteobacteria</taxon>
        <taxon>Burkholderiales</taxon>
        <taxon>Oxalobacteraceae</taxon>
        <taxon>Telluria group</taxon>
        <taxon>Telluria group incertae sedis</taxon>
    </lineage>
</organism>
<dbReference type="EMBL" id="CP136508">
    <property type="protein sequence ID" value="WUR11147.1"/>
    <property type="molecule type" value="Genomic_DNA"/>
</dbReference>
<dbReference type="Pfam" id="PF06722">
    <property type="entry name" value="EryCIII-like_C"/>
    <property type="match status" value="1"/>
</dbReference>
<feature type="region of interest" description="Disordered" evidence="1">
    <location>
        <begin position="423"/>
        <end position="451"/>
    </location>
</feature>
<dbReference type="InterPro" id="IPR010610">
    <property type="entry name" value="EryCIII-like_C"/>
</dbReference>